<dbReference type="Gene3D" id="2.40.100.10">
    <property type="entry name" value="Cyclophilin-like"/>
    <property type="match status" value="1"/>
</dbReference>
<dbReference type="NCBIfam" id="TIGR00370">
    <property type="entry name" value="5-oxoprolinase subunit PxpB"/>
    <property type="match status" value="1"/>
</dbReference>
<dbReference type="SMART" id="SM00796">
    <property type="entry name" value="AHS1"/>
    <property type="match status" value="1"/>
</dbReference>
<evidence type="ECO:0000313" key="5">
    <source>
        <dbReference type="EMBL" id="KGL67220.1"/>
    </source>
</evidence>
<accession>A0A099YF71</accession>
<keyword evidence="2 5" id="KW-0378">Hydrolase</keyword>
<dbReference type="Proteomes" id="UP000030001">
    <property type="component" value="Unassembled WGS sequence"/>
</dbReference>
<dbReference type="InterPro" id="IPR003833">
    <property type="entry name" value="CT_C_D"/>
</dbReference>
<dbReference type="GO" id="GO:0016787">
    <property type="term" value="F:hydrolase activity"/>
    <property type="evidence" value="ECO:0007669"/>
    <property type="project" value="UniProtKB-KW"/>
</dbReference>
<dbReference type="Gene3D" id="3.30.1360.40">
    <property type="match status" value="1"/>
</dbReference>
<evidence type="ECO:0000256" key="3">
    <source>
        <dbReference type="ARBA" id="ARBA00022840"/>
    </source>
</evidence>
<dbReference type="AlphaFoldDB" id="A0A099YF71"/>
<sequence>MTSYQIIPVGDQALAIEFANRIDPVVNRHLQQIGRYILKQHLSAVKTIIPAYRTLTVTFDGGQTSFEELKDQLEPLIEKSMNAPLPPSKTWLIPVCYGGKYGPDLEDVARFAGLSTADVIKEHTAQSYLIYFLGFLPGFAYMGSVDQKIAMPRLEQPRLEIPAGSVGIAGEQTGFYPVASPGGWRIIGQTPLKLYDEKNPASFYHAGDSVKFFAVDEEEFQKIQLADRLGKYQVKAVTSDADD</sequence>
<organism evidence="5 6">
    <name type="scientific">Limosilactobacillus mucosae</name>
    <name type="common">Lactobacillus mucosae</name>
    <dbReference type="NCBI Taxonomy" id="97478"/>
    <lineage>
        <taxon>Bacteria</taxon>
        <taxon>Bacillati</taxon>
        <taxon>Bacillota</taxon>
        <taxon>Bacilli</taxon>
        <taxon>Lactobacillales</taxon>
        <taxon>Lactobacillaceae</taxon>
        <taxon>Limosilactobacillus</taxon>
    </lineage>
</organism>
<protein>
    <submittedName>
        <fullName evidence="5">Allophanate hydrolase</fullName>
    </submittedName>
</protein>
<evidence type="ECO:0000256" key="1">
    <source>
        <dbReference type="ARBA" id="ARBA00022741"/>
    </source>
</evidence>
<reference evidence="5 6" key="1">
    <citation type="submission" date="2014-09" db="EMBL/GenBank/DDBJ databases">
        <title>Lactobacillus mucosae CRL573 Genome Sequencing.</title>
        <authorList>
            <person name="Bleckwedel J."/>
            <person name="Teran L.C."/>
            <person name="Bonacina J."/>
            <person name="Saavedra L."/>
            <person name="Mozzi F.B."/>
            <person name="Raya R.R."/>
        </authorList>
    </citation>
    <scope>NUCLEOTIDE SEQUENCE [LARGE SCALE GENOMIC DNA]</scope>
    <source>
        <strain evidence="5 6">CRL573</strain>
    </source>
</reference>
<evidence type="ECO:0000313" key="6">
    <source>
        <dbReference type="Proteomes" id="UP000030001"/>
    </source>
</evidence>
<dbReference type="EMBL" id="JROC01000026">
    <property type="protein sequence ID" value="KGL67220.1"/>
    <property type="molecule type" value="Genomic_DNA"/>
</dbReference>
<dbReference type="PANTHER" id="PTHR34698:SF2">
    <property type="entry name" value="5-OXOPROLINASE SUBUNIT B"/>
    <property type="match status" value="1"/>
</dbReference>
<dbReference type="RefSeq" id="WP_034539486.1">
    <property type="nucleotide sequence ID" value="NZ_JBJNQK010000006.1"/>
</dbReference>
<keyword evidence="1" id="KW-0547">Nucleotide-binding</keyword>
<proteinExistence type="predicted"/>
<gene>
    <name evidence="5" type="ORF">LX03_02710</name>
</gene>
<name>A0A099YF71_LIMMU</name>
<dbReference type="InterPro" id="IPR010016">
    <property type="entry name" value="PxpB"/>
</dbReference>
<dbReference type="PANTHER" id="PTHR34698">
    <property type="entry name" value="5-OXOPROLINASE SUBUNIT B"/>
    <property type="match status" value="1"/>
</dbReference>
<comment type="caution">
    <text evidence="5">The sequence shown here is derived from an EMBL/GenBank/DDBJ whole genome shotgun (WGS) entry which is preliminary data.</text>
</comment>
<evidence type="ECO:0000259" key="4">
    <source>
        <dbReference type="SMART" id="SM00796"/>
    </source>
</evidence>
<dbReference type="SUPFAM" id="SSF160467">
    <property type="entry name" value="PH0987 N-terminal domain-like"/>
    <property type="match status" value="1"/>
</dbReference>
<feature type="domain" description="Carboxyltransferase" evidence="4">
    <location>
        <begin position="4"/>
        <end position="204"/>
    </location>
</feature>
<dbReference type="SUPFAM" id="SSF50891">
    <property type="entry name" value="Cyclophilin-like"/>
    <property type="match status" value="1"/>
</dbReference>
<dbReference type="GO" id="GO:0005524">
    <property type="term" value="F:ATP binding"/>
    <property type="evidence" value="ECO:0007669"/>
    <property type="project" value="UniProtKB-KW"/>
</dbReference>
<dbReference type="Pfam" id="PF02682">
    <property type="entry name" value="CT_C_D"/>
    <property type="match status" value="1"/>
</dbReference>
<evidence type="ECO:0000256" key="2">
    <source>
        <dbReference type="ARBA" id="ARBA00022801"/>
    </source>
</evidence>
<keyword evidence="3" id="KW-0067">ATP-binding</keyword>
<dbReference type="InterPro" id="IPR029000">
    <property type="entry name" value="Cyclophilin-like_dom_sf"/>
</dbReference>